<reference evidence="1 2" key="1">
    <citation type="submission" date="2024-01" db="EMBL/GenBank/DDBJ databases">
        <title>Complete genome of Cladobotryum mycophilum ATHUM6906.</title>
        <authorList>
            <person name="Christinaki A.C."/>
            <person name="Myridakis A.I."/>
            <person name="Kouvelis V.N."/>
        </authorList>
    </citation>
    <scope>NUCLEOTIDE SEQUENCE [LARGE SCALE GENOMIC DNA]</scope>
    <source>
        <strain evidence="1 2">ATHUM6906</strain>
    </source>
</reference>
<dbReference type="Proteomes" id="UP001338125">
    <property type="component" value="Unassembled WGS sequence"/>
</dbReference>
<protein>
    <submittedName>
        <fullName evidence="1">Uncharacterized protein</fullName>
    </submittedName>
</protein>
<gene>
    <name evidence="1" type="ORF">PT974_09659</name>
</gene>
<evidence type="ECO:0000313" key="2">
    <source>
        <dbReference type="Proteomes" id="UP001338125"/>
    </source>
</evidence>
<keyword evidence="2" id="KW-1185">Reference proteome</keyword>
<proteinExistence type="predicted"/>
<sequence>MGVEEIPSIDASHADIRASIATAVAVAREFQHQENLKRTRWQPGDDVHWRVQRMNSSTGALNWLFFHYAFHNTFVGAHFDSLFDTITGRMMIDSPVTIGELADLDGA</sequence>
<accession>A0ABR0SGS5</accession>
<dbReference type="EMBL" id="JAVFKD010000014">
    <property type="protein sequence ID" value="KAK5991378.1"/>
    <property type="molecule type" value="Genomic_DNA"/>
</dbReference>
<name>A0ABR0SGS5_9HYPO</name>
<evidence type="ECO:0000313" key="1">
    <source>
        <dbReference type="EMBL" id="KAK5991378.1"/>
    </source>
</evidence>
<comment type="caution">
    <text evidence="1">The sequence shown here is derived from an EMBL/GenBank/DDBJ whole genome shotgun (WGS) entry which is preliminary data.</text>
</comment>
<organism evidence="1 2">
    <name type="scientific">Cladobotryum mycophilum</name>
    <dbReference type="NCBI Taxonomy" id="491253"/>
    <lineage>
        <taxon>Eukaryota</taxon>
        <taxon>Fungi</taxon>
        <taxon>Dikarya</taxon>
        <taxon>Ascomycota</taxon>
        <taxon>Pezizomycotina</taxon>
        <taxon>Sordariomycetes</taxon>
        <taxon>Hypocreomycetidae</taxon>
        <taxon>Hypocreales</taxon>
        <taxon>Hypocreaceae</taxon>
        <taxon>Cladobotryum</taxon>
    </lineage>
</organism>